<dbReference type="AlphaFoldDB" id="A0AAD3DKV2"/>
<name>A0AAD3DKV2_9CHLO</name>
<keyword evidence="2" id="KW-1185">Reference proteome</keyword>
<evidence type="ECO:0000313" key="2">
    <source>
        <dbReference type="Proteomes" id="UP001054857"/>
    </source>
</evidence>
<organism evidence="1 2">
    <name type="scientific">Astrephomene gubernaculifera</name>
    <dbReference type="NCBI Taxonomy" id="47775"/>
    <lineage>
        <taxon>Eukaryota</taxon>
        <taxon>Viridiplantae</taxon>
        <taxon>Chlorophyta</taxon>
        <taxon>core chlorophytes</taxon>
        <taxon>Chlorophyceae</taxon>
        <taxon>CS clade</taxon>
        <taxon>Chlamydomonadales</taxon>
        <taxon>Astrephomenaceae</taxon>
        <taxon>Astrephomene</taxon>
    </lineage>
</organism>
<sequence length="279" mass="29843">MRSLGATRRTQPRGRSSNPKRCVLYRRYVCTRYRTDEAAVVTPGTQHAACPLVTVEVLALSQLSRPGGPTGGEPLQTLPSIASTNHASQVLEAITQTARALLASGRDASSPVVSKTTNVQVVFQDGYDRLSSLLQALPQCHDAYSPAAAIPSTCVTLFHTHNTLIQAAHDSQQQDMDVWTDLMSAALGLYLLRAPRRLLALRPTGHLDQAVAALSRQDLWGLQRLLWERLGAGLTEWEDMQDLLSIVPACEQQARAAATAAAAAAATASVAAPAPGTYV</sequence>
<proteinExistence type="predicted"/>
<gene>
    <name evidence="1" type="ORF">Agub_g3548</name>
</gene>
<dbReference type="EMBL" id="BMAR01000003">
    <property type="protein sequence ID" value="GFR42617.1"/>
    <property type="molecule type" value="Genomic_DNA"/>
</dbReference>
<feature type="non-terminal residue" evidence="1">
    <location>
        <position position="1"/>
    </location>
</feature>
<comment type="caution">
    <text evidence="1">The sequence shown here is derived from an EMBL/GenBank/DDBJ whole genome shotgun (WGS) entry which is preliminary data.</text>
</comment>
<reference evidence="1 2" key="1">
    <citation type="journal article" date="2021" name="Sci. Rep.">
        <title>Genome sequencing of the multicellular alga Astrephomene provides insights into convergent evolution of germ-soma differentiation.</title>
        <authorList>
            <person name="Yamashita S."/>
            <person name="Yamamoto K."/>
            <person name="Matsuzaki R."/>
            <person name="Suzuki S."/>
            <person name="Yamaguchi H."/>
            <person name="Hirooka S."/>
            <person name="Minakuchi Y."/>
            <person name="Miyagishima S."/>
            <person name="Kawachi M."/>
            <person name="Toyoda A."/>
            <person name="Nozaki H."/>
        </authorList>
    </citation>
    <scope>NUCLEOTIDE SEQUENCE [LARGE SCALE GENOMIC DNA]</scope>
    <source>
        <strain evidence="1 2">NIES-4017</strain>
    </source>
</reference>
<dbReference type="Proteomes" id="UP001054857">
    <property type="component" value="Unassembled WGS sequence"/>
</dbReference>
<evidence type="ECO:0000313" key="1">
    <source>
        <dbReference type="EMBL" id="GFR42617.1"/>
    </source>
</evidence>
<protein>
    <submittedName>
        <fullName evidence="1">Uncharacterized protein</fullName>
    </submittedName>
</protein>
<accession>A0AAD3DKV2</accession>